<evidence type="ECO:0000259" key="1">
    <source>
        <dbReference type="Pfam" id="PF08386"/>
    </source>
</evidence>
<dbReference type="EMBL" id="JACHWS010000001">
    <property type="protein sequence ID" value="MBB3037108.1"/>
    <property type="molecule type" value="Genomic_DNA"/>
</dbReference>
<dbReference type="InterPro" id="IPR029058">
    <property type="entry name" value="AB_hydrolase_fold"/>
</dbReference>
<dbReference type="InterPro" id="IPR013595">
    <property type="entry name" value="Pept_S33_TAP-like_C"/>
</dbReference>
<dbReference type="Proteomes" id="UP000567922">
    <property type="component" value="Unassembled WGS sequence"/>
</dbReference>
<dbReference type="Gene3D" id="3.40.50.1820">
    <property type="entry name" value="alpha/beta hydrolase"/>
    <property type="match status" value="1"/>
</dbReference>
<sequence length="108" mass="11479">MRARLSRSFARGPAKAARVNFDAVTGPVLVVSGELDRVVVPAIGRATAKKYANATYVVIPGSDHMVLSGAALPTTMGHIDRWMEANKTAVRETSAEAFDLVVLPEKSA</sequence>
<accession>A0A839RLN5</accession>
<organism evidence="2 3">
    <name type="scientific">Hoyosella altamirensis</name>
    <dbReference type="NCBI Taxonomy" id="616997"/>
    <lineage>
        <taxon>Bacteria</taxon>
        <taxon>Bacillati</taxon>
        <taxon>Actinomycetota</taxon>
        <taxon>Actinomycetes</taxon>
        <taxon>Mycobacteriales</taxon>
        <taxon>Hoyosellaceae</taxon>
        <taxon>Hoyosella</taxon>
    </lineage>
</organism>
<dbReference type="RefSeq" id="WP_064439025.1">
    <property type="nucleotide sequence ID" value="NZ_JACHWS010000001.1"/>
</dbReference>
<dbReference type="Pfam" id="PF08386">
    <property type="entry name" value="Abhydrolase_4"/>
    <property type="match status" value="1"/>
</dbReference>
<comment type="caution">
    <text evidence="2">The sequence shown here is derived from an EMBL/GenBank/DDBJ whole genome shotgun (WGS) entry which is preliminary data.</text>
</comment>
<dbReference type="SUPFAM" id="SSF53474">
    <property type="entry name" value="alpha/beta-Hydrolases"/>
    <property type="match status" value="1"/>
</dbReference>
<proteinExistence type="predicted"/>
<gene>
    <name evidence="2" type="ORF">FHU29_001542</name>
</gene>
<reference evidence="2 3" key="1">
    <citation type="submission" date="2020-08" db="EMBL/GenBank/DDBJ databases">
        <title>Sequencing the genomes of 1000 actinobacteria strains.</title>
        <authorList>
            <person name="Klenk H.-P."/>
        </authorList>
    </citation>
    <scope>NUCLEOTIDE SEQUENCE [LARGE SCALE GENOMIC DNA]</scope>
    <source>
        <strain evidence="2 3">DSM 45258</strain>
    </source>
</reference>
<name>A0A839RLN5_9ACTN</name>
<evidence type="ECO:0000313" key="3">
    <source>
        <dbReference type="Proteomes" id="UP000567922"/>
    </source>
</evidence>
<dbReference type="AlphaFoldDB" id="A0A839RLN5"/>
<evidence type="ECO:0000313" key="2">
    <source>
        <dbReference type="EMBL" id="MBB3037108.1"/>
    </source>
</evidence>
<keyword evidence="3" id="KW-1185">Reference proteome</keyword>
<feature type="domain" description="Peptidase S33 tripeptidyl aminopeptidase-like C-terminal" evidence="1">
    <location>
        <begin position="22"/>
        <end position="83"/>
    </location>
</feature>
<protein>
    <submittedName>
        <fullName evidence="2">Pimeloyl-ACP methyl ester carboxylesterase</fullName>
    </submittedName>
</protein>